<dbReference type="HOGENOM" id="CLU_3064262_0_0_9"/>
<organism evidence="1 2">
    <name type="scientific">Paenibacillus mucilaginosus (strain KNP414)</name>
    <dbReference type="NCBI Taxonomy" id="1036673"/>
    <lineage>
        <taxon>Bacteria</taxon>
        <taxon>Bacillati</taxon>
        <taxon>Bacillota</taxon>
        <taxon>Bacilli</taxon>
        <taxon>Bacillales</taxon>
        <taxon>Paenibacillaceae</taxon>
        <taxon>Paenibacillus</taxon>
    </lineage>
</organism>
<reference evidence="2" key="1">
    <citation type="submission" date="2011-06" db="EMBL/GenBank/DDBJ databases">
        <title>Complete genome sequence of Paenibacillus mucilaginosus KNP414.</title>
        <authorList>
            <person name="Wang J."/>
            <person name="Hu S."/>
            <person name="Hu X."/>
            <person name="Zhang B."/>
            <person name="Dong D."/>
            <person name="Zhang S."/>
            <person name="Zhao K."/>
            <person name="Wu D."/>
        </authorList>
    </citation>
    <scope>NUCLEOTIDE SEQUENCE [LARGE SCALE GENOMIC DNA]</scope>
    <source>
        <strain evidence="2">KNP414</strain>
    </source>
</reference>
<dbReference type="EMBL" id="CP002869">
    <property type="protein sequence ID" value="AEI44703.1"/>
    <property type="molecule type" value="Genomic_DNA"/>
</dbReference>
<reference evidence="1 2" key="2">
    <citation type="journal article" date="2013" name="Genome Announc.">
        <title>Genome Sequence of Growth-Improving Paenibacillus mucilaginosus Strain KNP414.</title>
        <authorList>
            <person name="Lu J.J."/>
            <person name="Wang J.F."/>
            <person name="Hu X.F."/>
        </authorList>
    </citation>
    <scope>NUCLEOTIDE SEQUENCE [LARGE SCALE GENOMIC DNA]</scope>
    <source>
        <strain evidence="1 2">KNP414</strain>
    </source>
</reference>
<accession>F8FIG0</accession>
<sequence>MDVFERLEAADYSGKSMIAAQELGSDPHNRVVRAVSGLADGFRDGGWSTAETA</sequence>
<dbReference type="AlphaFoldDB" id="F8FIG0"/>
<dbReference type="KEGG" id="pms:KNP414_06180"/>
<dbReference type="Proteomes" id="UP000006620">
    <property type="component" value="Chromosome"/>
</dbReference>
<evidence type="ECO:0000313" key="2">
    <source>
        <dbReference type="Proteomes" id="UP000006620"/>
    </source>
</evidence>
<name>F8FIG0_PAEMK</name>
<protein>
    <submittedName>
        <fullName evidence="1">Uncharacterized protein</fullName>
    </submittedName>
</protein>
<evidence type="ECO:0000313" key="1">
    <source>
        <dbReference type="EMBL" id="AEI44703.1"/>
    </source>
</evidence>
<proteinExistence type="predicted"/>
<dbReference type="PATRIC" id="fig|1036673.3.peg.5745"/>
<gene>
    <name evidence="1" type="ordered locus">KNP414_06180</name>
</gene>